<evidence type="ECO:0000313" key="7">
    <source>
        <dbReference type="EMBL" id="KAJ5076428.1"/>
    </source>
</evidence>
<organism evidence="7 8">
    <name type="scientific">Anaeramoeba ignava</name>
    <name type="common">Anaerobic marine amoeba</name>
    <dbReference type="NCBI Taxonomy" id="1746090"/>
    <lineage>
        <taxon>Eukaryota</taxon>
        <taxon>Metamonada</taxon>
        <taxon>Anaeramoebidae</taxon>
        <taxon>Anaeramoeba</taxon>
    </lineage>
</organism>
<dbReference type="InterPro" id="IPR028994">
    <property type="entry name" value="Integrin_alpha_N"/>
</dbReference>
<dbReference type="Proteomes" id="UP001149090">
    <property type="component" value="Unassembled WGS sequence"/>
</dbReference>
<feature type="signal peptide" evidence="6">
    <location>
        <begin position="1"/>
        <end position="17"/>
    </location>
</feature>
<evidence type="ECO:0000313" key="8">
    <source>
        <dbReference type="Proteomes" id="UP001149090"/>
    </source>
</evidence>
<protein>
    <submittedName>
        <fullName evidence="7">Uncharacterized protein</fullName>
    </submittedName>
</protein>
<feature type="repeat" description="FG-GAP" evidence="4">
    <location>
        <begin position="312"/>
        <end position="368"/>
    </location>
</feature>
<keyword evidence="2" id="KW-0677">Repeat</keyword>
<accession>A0A9Q0LP66</accession>
<reference evidence="7" key="1">
    <citation type="submission" date="2022-10" db="EMBL/GenBank/DDBJ databases">
        <title>Novel sulphate-reducing endosymbionts in the free-living metamonad Anaeramoeba.</title>
        <authorList>
            <person name="Jerlstrom-Hultqvist J."/>
            <person name="Cepicka I."/>
            <person name="Gallot-Lavallee L."/>
            <person name="Salas-Leiva D."/>
            <person name="Curtis B.A."/>
            <person name="Zahonova K."/>
            <person name="Pipaliya S."/>
            <person name="Dacks J."/>
            <person name="Roger A.J."/>
        </authorList>
    </citation>
    <scope>NUCLEOTIDE SEQUENCE</scope>
    <source>
        <strain evidence="7">BMAN</strain>
    </source>
</reference>
<dbReference type="EMBL" id="JAPDFW010000061">
    <property type="protein sequence ID" value="KAJ5076428.1"/>
    <property type="molecule type" value="Genomic_DNA"/>
</dbReference>
<keyword evidence="5" id="KW-0472">Membrane</keyword>
<keyword evidence="3" id="KW-0325">Glycoprotein</keyword>
<evidence type="ECO:0000256" key="5">
    <source>
        <dbReference type="SAM" id="Phobius"/>
    </source>
</evidence>
<comment type="caution">
    <text evidence="7">The sequence shown here is derived from an EMBL/GenBank/DDBJ whole genome shotgun (WGS) entry which is preliminary data.</text>
</comment>
<dbReference type="PROSITE" id="PS51470">
    <property type="entry name" value="FG_GAP"/>
    <property type="match status" value="1"/>
</dbReference>
<dbReference type="InterPro" id="IPR013519">
    <property type="entry name" value="Int_alpha_beta-p"/>
</dbReference>
<keyword evidence="5" id="KW-0812">Transmembrane</keyword>
<keyword evidence="8" id="KW-1185">Reference proteome</keyword>
<dbReference type="InterPro" id="IPR011043">
    <property type="entry name" value="Gal_Oxase/kelch_b-propeller"/>
</dbReference>
<dbReference type="SUPFAM" id="SSF50965">
    <property type="entry name" value="Galactose oxidase, central domain"/>
    <property type="match status" value="1"/>
</dbReference>
<dbReference type="Pfam" id="PF14312">
    <property type="entry name" value="FG-GAP_2"/>
    <property type="match status" value="6"/>
</dbReference>
<dbReference type="SMART" id="SM00191">
    <property type="entry name" value="Int_alpha"/>
    <property type="match status" value="7"/>
</dbReference>
<feature type="transmembrane region" description="Helical" evidence="5">
    <location>
        <begin position="429"/>
        <end position="452"/>
    </location>
</feature>
<keyword evidence="5" id="KW-1133">Transmembrane helix</keyword>
<dbReference type="AlphaFoldDB" id="A0A9Q0LP66"/>
<dbReference type="PANTHER" id="PTHR36220:SF1">
    <property type="entry name" value="GAMMA TUBULIN COMPLEX COMPONENT C-TERMINAL DOMAIN-CONTAINING PROTEIN"/>
    <property type="match status" value="1"/>
</dbReference>
<feature type="chain" id="PRO_5040407391" evidence="6">
    <location>
        <begin position="18"/>
        <end position="474"/>
    </location>
</feature>
<dbReference type="PANTHER" id="PTHR36220">
    <property type="entry name" value="UNNAMED PRODUCT"/>
    <property type="match status" value="1"/>
</dbReference>
<evidence type="ECO:0000256" key="6">
    <source>
        <dbReference type="SAM" id="SignalP"/>
    </source>
</evidence>
<dbReference type="InterPro" id="IPR013517">
    <property type="entry name" value="FG-GAP"/>
</dbReference>
<sequence length="474" mass="51379">MKLIFIILVLLIHKISTNNTPFQYEHLLSANDPNNYIYFGQSISISGNTLAVGAGSNFYPDGAKPGRAYIFEQEKSNWNQKARLFASDGTNGDGFGESISISNDIVVIGAPNANVGNNTYQGKAYVFKKNGTDWNQVAELIASDGEAEDLFGYRVFISGKIIAIGSPNSNISGNSDQGCAYVFNGNEDGTIWNQTQKLIASDGEVADYFGEMISISSDSSLIVIGVIGADVGTNQNQGKTYIFQNNGTYWNQIQILTASDGQAGENFGSTTSISSDSSWMIIGAPSAKVGSNGYQGKAYIFQNNGNQWNQFQILTASDGQAYDLFGYSSSISIDSYWIVIGAPNTDSQNMNPQGKVYIFQKNGNQWDQVQILQRKSGDSSLFGLSLLISDSFVMVGSPGSDSSNGKYTESGNVYLINNTPLSSSSSKTTVIVCSTVIPVVVIVGVILTVFFIRKRRKRKQEQNSEEYSKLTQTN</sequence>
<dbReference type="Gene3D" id="2.130.10.130">
    <property type="entry name" value="Integrin alpha, N-terminal"/>
    <property type="match status" value="2"/>
</dbReference>
<evidence type="ECO:0000256" key="1">
    <source>
        <dbReference type="ARBA" id="ARBA00022729"/>
    </source>
</evidence>
<keyword evidence="1 6" id="KW-0732">Signal</keyword>
<evidence type="ECO:0000256" key="2">
    <source>
        <dbReference type="ARBA" id="ARBA00022737"/>
    </source>
</evidence>
<name>A0A9Q0LP66_ANAIG</name>
<proteinExistence type="predicted"/>
<dbReference type="OrthoDB" id="447633at2759"/>
<gene>
    <name evidence="7" type="ORF">M0811_06428</name>
</gene>
<dbReference type="OMA" id="WIVIGAP"/>
<evidence type="ECO:0000256" key="4">
    <source>
        <dbReference type="PROSITE-ProRule" id="PRU00803"/>
    </source>
</evidence>
<evidence type="ECO:0000256" key="3">
    <source>
        <dbReference type="ARBA" id="ARBA00023180"/>
    </source>
</evidence>